<dbReference type="AlphaFoldDB" id="A0A4C1VVJ8"/>
<organism evidence="1 2">
    <name type="scientific">Eumeta variegata</name>
    <name type="common">Bagworm moth</name>
    <name type="synonym">Eumeta japonica</name>
    <dbReference type="NCBI Taxonomy" id="151549"/>
    <lineage>
        <taxon>Eukaryota</taxon>
        <taxon>Metazoa</taxon>
        <taxon>Ecdysozoa</taxon>
        <taxon>Arthropoda</taxon>
        <taxon>Hexapoda</taxon>
        <taxon>Insecta</taxon>
        <taxon>Pterygota</taxon>
        <taxon>Neoptera</taxon>
        <taxon>Endopterygota</taxon>
        <taxon>Lepidoptera</taxon>
        <taxon>Glossata</taxon>
        <taxon>Ditrysia</taxon>
        <taxon>Tineoidea</taxon>
        <taxon>Psychidae</taxon>
        <taxon>Oiketicinae</taxon>
        <taxon>Eumeta</taxon>
    </lineage>
</organism>
<dbReference type="Proteomes" id="UP000299102">
    <property type="component" value="Unassembled WGS sequence"/>
</dbReference>
<dbReference type="EMBL" id="BGZK01000407">
    <property type="protein sequence ID" value="GBP41877.1"/>
    <property type="molecule type" value="Genomic_DNA"/>
</dbReference>
<evidence type="ECO:0000313" key="1">
    <source>
        <dbReference type="EMBL" id="GBP41877.1"/>
    </source>
</evidence>
<proteinExistence type="predicted"/>
<evidence type="ECO:0000313" key="2">
    <source>
        <dbReference type="Proteomes" id="UP000299102"/>
    </source>
</evidence>
<reference evidence="1 2" key="1">
    <citation type="journal article" date="2019" name="Commun. Biol.">
        <title>The bagworm genome reveals a unique fibroin gene that provides high tensile strength.</title>
        <authorList>
            <person name="Kono N."/>
            <person name="Nakamura H."/>
            <person name="Ohtoshi R."/>
            <person name="Tomita M."/>
            <person name="Numata K."/>
            <person name="Arakawa K."/>
        </authorList>
    </citation>
    <scope>NUCLEOTIDE SEQUENCE [LARGE SCALE GENOMIC DNA]</scope>
</reference>
<comment type="caution">
    <text evidence="1">The sequence shown here is derived from an EMBL/GenBank/DDBJ whole genome shotgun (WGS) entry which is preliminary data.</text>
</comment>
<accession>A0A4C1VVJ8</accession>
<gene>
    <name evidence="1" type="ORF">EVAR_86847_1</name>
</gene>
<protein>
    <submittedName>
        <fullName evidence="1">Uncharacterized protein</fullName>
    </submittedName>
</protein>
<name>A0A4C1VVJ8_EUMVA</name>
<sequence length="77" mass="8716">MKRYDTDIDIEKSGREHDSGYFASECSKNLVERAKLGTTGRLQLTETMFLRSSYDRITPGVGSCPGRASGWRIRTVR</sequence>
<keyword evidence="2" id="KW-1185">Reference proteome</keyword>